<name>A0ACC2VKR8_9TREE</name>
<dbReference type="Proteomes" id="UP001227268">
    <property type="component" value="Unassembled WGS sequence"/>
</dbReference>
<accession>A0ACC2VKR8</accession>
<evidence type="ECO:0000313" key="1">
    <source>
        <dbReference type="EMBL" id="KAJ9099748.1"/>
    </source>
</evidence>
<evidence type="ECO:0000313" key="2">
    <source>
        <dbReference type="Proteomes" id="UP001227268"/>
    </source>
</evidence>
<organism evidence="1 2">
    <name type="scientific">Naganishia friedmannii</name>
    <dbReference type="NCBI Taxonomy" id="89922"/>
    <lineage>
        <taxon>Eukaryota</taxon>
        <taxon>Fungi</taxon>
        <taxon>Dikarya</taxon>
        <taxon>Basidiomycota</taxon>
        <taxon>Agaricomycotina</taxon>
        <taxon>Tremellomycetes</taxon>
        <taxon>Filobasidiales</taxon>
        <taxon>Filobasidiaceae</taxon>
        <taxon>Naganishia</taxon>
    </lineage>
</organism>
<proteinExistence type="predicted"/>
<gene>
    <name evidence="1" type="ORF">QFC21_003746</name>
</gene>
<keyword evidence="2" id="KW-1185">Reference proteome</keyword>
<reference evidence="1" key="1">
    <citation type="submission" date="2023-04" db="EMBL/GenBank/DDBJ databases">
        <title>Draft Genome sequencing of Naganishia species isolated from polar environments using Oxford Nanopore Technology.</title>
        <authorList>
            <person name="Leo P."/>
            <person name="Venkateswaran K."/>
        </authorList>
    </citation>
    <scope>NUCLEOTIDE SEQUENCE</scope>
    <source>
        <strain evidence="1">MNA-CCFEE 5423</strain>
    </source>
</reference>
<sequence>MRGPTRQRLKALILRPGASGYKDAINRQSDRRCDIQCATIYMQMAEHNITGEDNLDQEKPQMMHIEHQITEFQGGQKIGRRLTDDSLHHDHPINLPRWRKTVILITLAWSGFLANSSASAHLAAFPQMAKTFGLSAPFSTTQCPERSVVGRTYLLGSTLFIPCVVWMAMSNTYSVFCVGRFFAGFFSAVSQTVPPASIADIYPSNVRGDKMAIFGEAVIIAPAISPVIGGLVIEYQNAQWRIIHRIVLGFAILQLFLFTFFVPETLWVEDNGQASPGIMHVEEGEGTLSGEPVKTGKRGASWLLWHRPTEFGALAWSPIAMVGADAEAKKGKGTYLTRCSIVTLHRDNSAFLLLRMHLRSVRWPHCRHFPSPEASPYKFGSLIVGVTYLAFGIGSVLGK</sequence>
<protein>
    <submittedName>
        <fullName evidence="1">Uncharacterized protein</fullName>
    </submittedName>
</protein>
<comment type="caution">
    <text evidence="1">The sequence shown here is derived from an EMBL/GenBank/DDBJ whole genome shotgun (WGS) entry which is preliminary data.</text>
</comment>
<dbReference type="EMBL" id="JASBWT010000012">
    <property type="protein sequence ID" value="KAJ9099748.1"/>
    <property type="molecule type" value="Genomic_DNA"/>
</dbReference>